<dbReference type="Pfam" id="PF01555">
    <property type="entry name" value="N6_N4_Mtase"/>
    <property type="match status" value="2"/>
</dbReference>
<feature type="domain" description="DNA methylase N-4/N-6" evidence="4">
    <location>
        <begin position="33"/>
        <end position="121"/>
    </location>
</feature>
<keyword evidence="3" id="KW-0680">Restriction system</keyword>
<evidence type="ECO:0000256" key="3">
    <source>
        <dbReference type="RuleBase" id="RU362026"/>
    </source>
</evidence>
<dbReference type="REBASE" id="210411">
    <property type="entry name" value="M.Mar14ORF435P"/>
</dbReference>
<dbReference type="Proteomes" id="UP000197679">
    <property type="component" value="Chromosome"/>
</dbReference>
<gene>
    <name evidence="5" type="ORF">Mia14_0435</name>
</gene>
<dbReference type="GO" id="GO:0003677">
    <property type="term" value="F:DNA binding"/>
    <property type="evidence" value="ECO:0007669"/>
    <property type="project" value="InterPro"/>
</dbReference>
<dbReference type="SUPFAM" id="SSF53335">
    <property type="entry name" value="S-adenosyl-L-methionine-dependent methyltransferases"/>
    <property type="match status" value="2"/>
</dbReference>
<dbReference type="OrthoDB" id="38200at2157"/>
<name>A0A218NMS1_9ARCH</name>
<dbReference type="CDD" id="cd02440">
    <property type="entry name" value="AdoMet_MTases"/>
    <property type="match status" value="1"/>
</dbReference>
<dbReference type="InterPro" id="IPR002941">
    <property type="entry name" value="DNA_methylase_N4/N6"/>
</dbReference>
<evidence type="ECO:0000313" key="6">
    <source>
        <dbReference type="Proteomes" id="UP000197679"/>
    </source>
</evidence>
<proteinExistence type="inferred from homology"/>
<dbReference type="InterPro" id="IPR029063">
    <property type="entry name" value="SAM-dependent_MTases_sf"/>
</dbReference>
<dbReference type="Gene3D" id="3.40.50.150">
    <property type="entry name" value="Vaccinia Virus protein VP39"/>
    <property type="match status" value="2"/>
</dbReference>
<dbReference type="PANTHER" id="PTHR14911:SF13">
    <property type="entry name" value="TRNA (GUANINE(6)-N2)-METHYLTRANSFERASE THUMP3"/>
    <property type="match status" value="1"/>
</dbReference>
<dbReference type="EC" id="2.1.1.113" evidence="3"/>
<feature type="domain" description="DNA methylase N-4/N-6" evidence="4">
    <location>
        <begin position="158"/>
        <end position="294"/>
    </location>
</feature>
<dbReference type="GO" id="GO:0016423">
    <property type="term" value="F:tRNA (guanine) methyltransferase activity"/>
    <property type="evidence" value="ECO:0007669"/>
    <property type="project" value="TreeGrafter"/>
</dbReference>
<evidence type="ECO:0000256" key="2">
    <source>
        <dbReference type="ARBA" id="ARBA00022679"/>
    </source>
</evidence>
<dbReference type="KEGG" id="marh:Mia14_0435"/>
<accession>A0A218NMS1</accession>
<keyword evidence="2" id="KW-0808">Transferase</keyword>
<sequence length="323" mass="37127">MQEITQEDYEKFIIDYKKVTIEDTELEIGGNHKINSLQPEDFKLETTTVWSFPKRGKWATHYLNAKYRGNWAPQVARNLILRYSKEGDTVLDAFAGSGTTIIECKITDRKGIAVDINKEAIMVVRDRLNFNTLKSDFQEQKTFLGDARNLNLISNNSIDLIAAHPPYANIISYTKNSNHKSNGDLSKVSSIDEFCYQMGNVASEFFRVLKQGGYCAILIGDTRRHKHQVPISFRVMQSFLDKGFVLKESIIKVQHNTKTAGLWANLSVKNNFLLLMHEHLFVFRKPFETEKQKDLIDSSKWWKNNGINYPKDKLQPDEALGIK</sequence>
<dbReference type="GO" id="GO:0030488">
    <property type="term" value="P:tRNA methylation"/>
    <property type="evidence" value="ECO:0007669"/>
    <property type="project" value="TreeGrafter"/>
</dbReference>
<reference evidence="5 6" key="1">
    <citation type="journal article" date="2017" name="Nat. Commun.">
        <title>'ARMAN' archaea depend on association with euryarchaeal host in culture and in situ.</title>
        <authorList>
            <person name="Golyshina O."/>
            <person name="Toshchakov S."/>
            <person name="Makarova K."/>
            <person name="Gavrilov S."/>
            <person name="Korzhenkov A."/>
            <person name="La Cono V."/>
            <person name="Arcadi E."/>
            <person name="Nechitaylo T."/>
            <person name="Ferrer M."/>
            <person name="Kublanov I."/>
            <person name="Wolf Y."/>
            <person name="Yakimov M."/>
            <person name="Golyshin P."/>
            <person name="Slesarev A."/>
            <person name="Kozyavkin S."/>
        </authorList>
    </citation>
    <scope>NUCLEOTIDE SEQUENCE [LARGE SCALE GENOMIC DNA]</scope>
    <source>
        <strain evidence="5 6">Mia14</strain>
    </source>
</reference>
<keyword evidence="1 3" id="KW-0489">Methyltransferase</keyword>
<dbReference type="GO" id="GO:0015667">
    <property type="term" value="F:site-specific DNA-methyltransferase (cytosine-N4-specific) activity"/>
    <property type="evidence" value="ECO:0007669"/>
    <property type="project" value="UniProtKB-EC"/>
</dbReference>
<evidence type="ECO:0000256" key="1">
    <source>
        <dbReference type="ARBA" id="ARBA00022603"/>
    </source>
</evidence>
<comment type="similarity">
    <text evidence="3">Belongs to the N(4)/N(6)-methyltransferase family.</text>
</comment>
<dbReference type="AlphaFoldDB" id="A0A218NMS1"/>
<protein>
    <recommendedName>
        <fullName evidence="3">Type II methyltransferase</fullName>
        <ecNumber evidence="3">2.1.1.113</ecNumber>
    </recommendedName>
    <alternativeName>
        <fullName evidence="3">N-4 cytosine-specific methyltransferase</fullName>
    </alternativeName>
</protein>
<evidence type="ECO:0000259" key="4">
    <source>
        <dbReference type="Pfam" id="PF01555"/>
    </source>
</evidence>
<dbReference type="EMBL" id="CP019964">
    <property type="protein sequence ID" value="ASI13753.1"/>
    <property type="molecule type" value="Genomic_DNA"/>
</dbReference>
<dbReference type="GO" id="GO:0008170">
    <property type="term" value="F:N-methyltransferase activity"/>
    <property type="evidence" value="ECO:0007669"/>
    <property type="project" value="InterPro"/>
</dbReference>
<organism evidence="5 6">
    <name type="scientific">Candidatus Mancarchaeum acidiphilum</name>
    <dbReference type="NCBI Taxonomy" id="1920749"/>
    <lineage>
        <taxon>Archaea</taxon>
        <taxon>Candidatus Micrarchaeota</taxon>
        <taxon>Candidatus Mancarchaeum</taxon>
    </lineage>
</organism>
<dbReference type="PANTHER" id="PTHR14911">
    <property type="entry name" value="THUMP DOMAIN-CONTAINING"/>
    <property type="match status" value="1"/>
</dbReference>
<evidence type="ECO:0000313" key="5">
    <source>
        <dbReference type="EMBL" id="ASI13753.1"/>
    </source>
</evidence>
<dbReference type="PRINTS" id="PR00508">
    <property type="entry name" value="S21N4MTFRASE"/>
</dbReference>
<dbReference type="InterPro" id="IPR001091">
    <property type="entry name" value="RM_Methyltransferase"/>
</dbReference>
<keyword evidence="6" id="KW-1185">Reference proteome</keyword>
<dbReference type="GO" id="GO:0009307">
    <property type="term" value="P:DNA restriction-modification system"/>
    <property type="evidence" value="ECO:0007669"/>
    <property type="project" value="UniProtKB-KW"/>
</dbReference>
<keyword evidence="3" id="KW-0949">S-adenosyl-L-methionine</keyword>
<comment type="catalytic activity">
    <reaction evidence="3">
        <text>a 2'-deoxycytidine in DNA + S-adenosyl-L-methionine = an N(4)-methyl-2'-deoxycytidine in DNA + S-adenosyl-L-homocysteine + H(+)</text>
        <dbReference type="Rhea" id="RHEA:16857"/>
        <dbReference type="Rhea" id="RHEA-COMP:11369"/>
        <dbReference type="Rhea" id="RHEA-COMP:13674"/>
        <dbReference type="ChEBI" id="CHEBI:15378"/>
        <dbReference type="ChEBI" id="CHEBI:57856"/>
        <dbReference type="ChEBI" id="CHEBI:59789"/>
        <dbReference type="ChEBI" id="CHEBI:85452"/>
        <dbReference type="ChEBI" id="CHEBI:137933"/>
        <dbReference type="EC" id="2.1.1.113"/>
    </reaction>
</comment>